<gene>
    <name evidence="1" type="ORF">SPHINGO8BC_60529</name>
</gene>
<dbReference type="EMBL" id="CABWMV010000025">
    <property type="protein sequence ID" value="VXD05501.1"/>
    <property type="molecule type" value="Genomic_DNA"/>
</dbReference>
<accession>A0A654DHR5</accession>
<reference evidence="1 2" key="1">
    <citation type="submission" date="2019-10" db="EMBL/GenBank/DDBJ databases">
        <authorList>
            <person name="Karimi E."/>
        </authorList>
    </citation>
    <scope>NUCLEOTIDE SEQUENCE [LARGE SCALE GENOMIC DNA]</scope>
    <source>
        <strain evidence="1">Sphingobacterium sp. 8BC</strain>
    </source>
</reference>
<organism evidence="1 2">
    <name type="scientific">Sphingobacterium multivorum</name>
    <dbReference type="NCBI Taxonomy" id="28454"/>
    <lineage>
        <taxon>Bacteria</taxon>
        <taxon>Pseudomonadati</taxon>
        <taxon>Bacteroidota</taxon>
        <taxon>Sphingobacteriia</taxon>
        <taxon>Sphingobacteriales</taxon>
        <taxon>Sphingobacteriaceae</taxon>
        <taxon>Sphingobacterium</taxon>
    </lineage>
</organism>
<name>A0A654DHR5_SPHMU</name>
<proteinExistence type="predicted"/>
<dbReference type="AlphaFoldDB" id="A0A654DHR5"/>
<protein>
    <submittedName>
        <fullName evidence="1">Uncharacterized protein</fullName>
    </submittedName>
</protein>
<dbReference type="Proteomes" id="UP000432350">
    <property type="component" value="Unassembled WGS sequence"/>
</dbReference>
<evidence type="ECO:0000313" key="1">
    <source>
        <dbReference type="EMBL" id="VXD05501.1"/>
    </source>
</evidence>
<evidence type="ECO:0000313" key="2">
    <source>
        <dbReference type="Proteomes" id="UP000432350"/>
    </source>
</evidence>
<sequence length="48" mass="5853">MVTTEERSKLLLIIHKYNANRKKYRKNKFNKIEMGPKLKNTNKQFNDK</sequence>